<proteinExistence type="predicted"/>
<evidence type="ECO:0000313" key="2">
    <source>
        <dbReference type="Proteomes" id="UP000887116"/>
    </source>
</evidence>
<reference evidence="1" key="1">
    <citation type="submission" date="2020-07" db="EMBL/GenBank/DDBJ databases">
        <title>Multicomponent nature underlies the extraordinary mechanical properties of spider dragline silk.</title>
        <authorList>
            <person name="Kono N."/>
            <person name="Nakamura H."/>
            <person name="Mori M."/>
            <person name="Yoshida Y."/>
            <person name="Ohtoshi R."/>
            <person name="Malay A.D."/>
            <person name="Moran D.A.P."/>
            <person name="Tomita M."/>
            <person name="Numata K."/>
            <person name="Arakawa K."/>
        </authorList>
    </citation>
    <scope>NUCLEOTIDE SEQUENCE</scope>
</reference>
<comment type="caution">
    <text evidence="1">The sequence shown here is derived from an EMBL/GenBank/DDBJ whole genome shotgun (WGS) entry which is preliminary data.</text>
</comment>
<sequence>MGPLTYDRRPRVCRQQQLSLLTNQTVRMPRGFRSMAEVNEKDSSLCPSAHARANCSRLLCPVFSEISAQWVEEYPDVGVLLIYLKVKVIVPQV</sequence>
<keyword evidence="2" id="KW-1185">Reference proteome</keyword>
<dbReference type="AlphaFoldDB" id="A0A8X6LD13"/>
<organism evidence="1 2">
    <name type="scientific">Trichonephila clavata</name>
    <name type="common">Joro spider</name>
    <name type="synonym">Nephila clavata</name>
    <dbReference type="NCBI Taxonomy" id="2740835"/>
    <lineage>
        <taxon>Eukaryota</taxon>
        <taxon>Metazoa</taxon>
        <taxon>Ecdysozoa</taxon>
        <taxon>Arthropoda</taxon>
        <taxon>Chelicerata</taxon>
        <taxon>Arachnida</taxon>
        <taxon>Araneae</taxon>
        <taxon>Araneomorphae</taxon>
        <taxon>Entelegynae</taxon>
        <taxon>Araneoidea</taxon>
        <taxon>Nephilidae</taxon>
        <taxon>Trichonephila</taxon>
    </lineage>
</organism>
<gene>
    <name evidence="1" type="ORF">TNCT_697551</name>
</gene>
<dbReference type="Proteomes" id="UP000887116">
    <property type="component" value="Unassembled WGS sequence"/>
</dbReference>
<dbReference type="EMBL" id="BMAO01025628">
    <property type="protein sequence ID" value="GFR04017.1"/>
    <property type="molecule type" value="Genomic_DNA"/>
</dbReference>
<evidence type="ECO:0000313" key="1">
    <source>
        <dbReference type="EMBL" id="GFR04017.1"/>
    </source>
</evidence>
<accession>A0A8X6LD13</accession>
<protein>
    <submittedName>
        <fullName evidence="1">Uncharacterized protein</fullName>
    </submittedName>
</protein>
<name>A0A8X6LD13_TRICU</name>